<evidence type="ECO:0000313" key="2">
    <source>
        <dbReference type="EMBL" id="KAK7689286.1"/>
    </source>
</evidence>
<evidence type="ECO:0000256" key="1">
    <source>
        <dbReference type="SAM" id="SignalP"/>
    </source>
</evidence>
<dbReference type="AlphaFoldDB" id="A0AAW0G7J1"/>
<protein>
    <recommendedName>
        <fullName evidence="4">F-box domain-containing protein</fullName>
    </recommendedName>
</protein>
<keyword evidence="1" id="KW-0732">Signal</keyword>
<evidence type="ECO:0000313" key="3">
    <source>
        <dbReference type="Proteomes" id="UP001385951"/>
    </source>
</evidence>
<dbReference type="EMBL" id="JASBNA010000008">
    <property type="protein sequence ID" value="KAK7689286.1"/>
    <property type="molecule type" value="Genomic_DNA"/>
</dbReference>
<accession>A0AAW0G7J1</accession>
<name>A0AAW0G7J1_9APHY</name>
<gene>
    <name evidence="2" type="ORF">QCA50_007077</name>
</gene>
<organism evidence="2 3">
    <name type="scientific">Cerrena zonata</name>
    <dbReference type="NCBI Taxonomy" id="2478898"/>
    <lineage>
        <taxon>Eukaryota</taxon>
        <taxon>Fungi</taxon>
        <taxon>Dikarya</taxon>
        <taxon>Basidiomycota</taxon>
        <taxon>Agaricomycotina</taxon>
        <taxon>Agaricomycetes</taxon>
        <taxon>Polyporales</taxon>
        <taxon>Cerrenaceae</taxon>
        <taxon>Cerrena</taxon>
    </lineage>
</organism>
<reference evidence="2 3" key="1">
    <citation type="submission" date="2022-09" db="EMBL/GenBank/DDBJ databases">
        <authorList>
            <person name="Palmer J.M."/>
        </authorList>
    </citation>
    <scope>NUCLEOTIDE SEQUENCE [LARGE SCALE GENOMIC DNA]</scope>
    <source>
        <strain evidence="2 3">DSM 7382</strain>
    </source>
</reference>
<comment type="caution">
    <text evidence="2">The sequence shown here is derived from an EMBL/GenBank/DDBJ whole genome shotgun (WGS) entry which is preliminary data.</text>
</comment>
<dbReference type="Proteomes" id="UP001385951">
    <property type="component" value="Unassembled WGS sequence"/>
</dbReference>
<keyword evidence="3" id="KW-1185">Reference proteome</keyword>
<feature type="chain" id="PRO_5043776926" description="F-box domain-containing protein" evidence="1">
    <location>
        <begin position="21"/>
        <end position="685"/>
    </location>
</feature>
<feature type="signal peptide" evidence="1">
    <location>
        <begin position="1"/>
        <end position="20"/>
    </location>
</feature>
<sequence>MNHHSKFSGVFALIVPLVLSTSRRTTLVLRGGRFAARQNPIDVNSISSLACSAYFPTNLKSIVLPPVAPSILTEAYFHANALYADSTFAQINPSLAGFATSKQKRLVSQAAVPFIDKMSGVLCVLDNRVRLNNHRCCTTARENLVFKAWPQQDMCIHSNLVFSANSWSVIHVSMNPTFRASTKRKGEYLSEARPSKVLISEPSMISPRHHVPPRYKRKAELPLHPNSSKRRCYNKELPFLLRVVQALQYQFYDHLSDEDITKCCLLSKQCSGWFSDPWRLRVGIVTTMGVKVLYPTLSVRKHNGFRALCICPVLAGYRSPYFLSCMLSPNKDDAVQELAYIRRFIATQHPASLTLHVHHNLRPEIVSLLQSSDIRKFQLYSSVLGFQPGIRRHPEHHFETGLWHSLTSFTAQSPCMFTAVGQRIIRAIAQGDSINHLCLSHTTIANRTWVDLLSKLTVPKLSRFEIEGRVTLKSLGAFLSRHNSVEDLRIGSSIRTPNRCVETLSLPILSCLHAPGRSALPFLRGSRVIRELDIAFDDDSSKSAHAFREFLKRLPETQVTHINLDVGPQSLLVLSEDHVSSDLRNIVYLGISLHSIEFPTPSLMNFRSKLATLPILKSLNFSEFFKTPNDEPLLRRDQRRQGHEEYLVTLYRHRRESGFDGLRLSYYSQMETLGCDEEGKILTSM</sequence>
<evidence type="ECO:0008006" key="4">
    <source>
        <dbReference type="Google" id="ProtNLM"/>
    </source>
</evidence>
<proteinExistence type="predicted"/>